<dbReference type="Proteomes" id="UP000095447">
    <property type="component" value="Unassembled WGS sequence"/>
</dbReference>
<gene>
    <name evidence="1" type="ORF">ERS852395_01399</name>
</gene>
<dbReference type="EMBL" id="CYZA01000006">
    <property type="protein sequence ID" value="CUN81718.1"/>
    <property type="molecule type" value="Genomic_DNA"/>
</dbReference>
<dbReference type="RefSeq" id="WP_055053149.1">
    <property type="nucleotide sequence ID" value="NZ_CYZA01000006.1"/>
</dbReference>
<name>A0A174A2U3_9FIRM</name>
<protein>
    <submittedName>
        <fullName evidence="1">Uncharacterized protein</fullName>
    </submittedName>
</protein>
<dbReference type="AlphaFoldDB" id="A0A174A2U3"/>
<evidence type="ECO:0000313" key="1">
    <source>
        <dbReference type="EMBL" id="CUN81718.1"/>
    </source>
</evidence>
<organism evidence="1 2">
    <name type="scientific">Blautia obeum</name>
    <dbReference type="NCBI Taxonomy" id="40520"/>
    <lineage>
        <taxon>Bacteria</taxon>
        <taxon>Bacillati</taxon>
        <taxon>Bacillota</taxon>
        <taxon>Clostridia</taxon>
        <taxon>Lachnospirales</taxon>
        <taxon>Lachnospiraceae</taxon>
        <taxon>Blautia</taxon>
    </lineage>
</organism>
<sequence>MVGENTVEMKKLEEITLEDIQNYLYDNDCDETITTKIVTKNDVETLQILEFDGHYDDDILVCSIYKKNGDFIICRNEGMICPFNHADGIEYDDEENELFKISTIVAGLLSEAKTSLCESIDYFQRQVDFINNFCNGNHLNNPSVITTCDIEHK</sequence>
<reference evidence="1 2" key="1">
    <citation type="submission" date="2015-09" db="EMBL/GenBank/DDBJ databases">
        <authorList>
            <consortium name="Pathogen Informatics"/>
        </authorList>
    </citation>
    <scope>NUCLEOTIDE SEQUENCE [LARGE SCALE GENOMIC DNA]</scope>
    <source>
        <strain evidence="1 2">2789STDY5608838</strain>
    </source>
</reference>
<proteinExistence type="predicted"/>
<accession>A0A174A2U3</accession>
<evidence type="ECO:0000313" key="2">
    <source>
        <dbReference type="Proteomes" id="UP000095447"/>
    </source>
</evidence>